<dbReference type="KEGG" id="har:HEAR0651"/>
<evidence type="ECO:0000313" key="2">
    <source>
        <dbReference type="EMBL" id="CAL60848.1"/>
    </source>
</evidence>
<name>A4G2W1_HERAR</name>
<proteinExistence type="predicted"/>
<gene>
    <name evidence="2" type="ordered locus">HEAR0651</name>
</gene>
<protein>
    <submittedName>
        <fullName evidence="2">Uncharacterized protein</fullName>
    </submittedName>
</protein>
<evidence type="ECO:0000313" key="3">
    <source>
        <dbReference type="Proteomes" id="UP000006697"/>
    </source>
</evidence>
<keyword evidence="1" id="KW-0472">Membrane</keyword>
<feature type="transmembrane region" description="Helical" evidence="1">
    <location>
        <begin position="12"/>
        <end position="30"/>
    </location>
</feature>
<keyword evidence="3" id="KW-1185">Reference proteome</keyword>
<keyword evidence="1" id="KW-0812">Transmembrane</keyword>
<reference evidence="2 3" key="1">
    <citation type="journal article" date="2007" name="PLoS Genet.">
        <title>A tale of two oxidation states: bacterial colonization of arsenic-rich environments.</title>
        <authorList>
            <person name="Muller D."/>
            <person name="Medigue C."/>
            <person name="Koechler S."/>
            <person name="Barbe V."/>
            <person name="Barakat M."/>
            <person name="Talla E."/>
            <person name="Bonnefoy V."/>
            <person name="Krin E."/>
            <person name="Arsene-Ploetze F."/>
            <person name="Carapito C."/>
            <person name="Chandler M."/>
            <person name="Cournoyer B."/>
            <person name="Cruveiller S."/>
            <person name="Dossat C."/>
            <person name="Duval S."/>
            <person name="Heymann M."/>
            <person name="Leize E."/>
            <person name="Lieutaud A."/>
            <person name="Lievremont D."/>
            <person name="Makita Y."/>
            <person name="Mangenot S."/>
            <person name="Nitschke W."/>
            <person name="Ortet P."/>
            <person name="Perdrial N."/>
            <person name="Schoepp B."/>
            <person name="Siguier N."/>
            <person name="Simeonova D.D."/>
            <person name="Rouy Z."/>
            <person name="Segurens B."/>
            <person name="Turlin E."/>
            <person name="Vallenet D."/>
            <person name="Van Dorsselaer A."/>
            <person name="Weiss S."/>
            <person name="Weissenbach J."/>
            <person name="Lett M.C."/>
            <person name="Danchin A."/>
            <person name="Bertin P.N."/>
        </authorList>
    </citation>
    <scope>NUCLEOTIDE SEQUENCE [LARGE SCALE GENOMIC DNA]</scope>
    <source>
        <strain evidence="3">ULPAs1</strain>
    </source>
</reference>
<dbReference type="AlphaFoldDB" id="A4G2W1"/>
<dbReference type="EMBL" id="CU207211">
    <property type="protein sequence ID" value="CAL60848.1"/>
    <property type="molecule type" value="Genomic_DNA"/>
</dbReference>
<accession>A4G2W1</accession>
<keyword evidence="1" id="KW-1133">Transmembrane helix</keyword>
<organism evidence="2 3">
    <name type="scientific">Herminiimonas arsenicoxydans</name>
    <dbReference type="NCBI Taxonomy" id="204773"/>
    <lineage>
        <taxon>Bacteria</taxon>
        <taxon>Pseudomonadati</taxon>
        <taxon>Pseudomonadota</taxon>
        <taxon>Betaproteobacteria</taxon>
        <taxon>Burkholderiales</taxon>
        <taxon>Oxalobacteraceae</taxon>
        <taxon>Herminiimonas</taxon>
    </lineage>
</organism>
<dbReference type="Proteomes" id="UP000006697">
    <property type="component" value="Chromosome"/>
</dbReference>
<dbReference type="HOGENOM" id="CLU_2355871_0_0_4"/>
<evidence type="ECO:0000256" key="1">
    <source>
        <dbReference type="SAM" id="Phobius"/>
    </source>
</evidence>
<sequence>MRILSVSRGHIMLLGFIGLFIVYALSHYWITLNKRDFFSTVLVIVLPFVGVYYLGWMALLYCLLSAYLGTKAGLKKLQRTRAVRVSFYDKDEEEQK</sequence>
<feature type="transmembrane region" description="Helical" evidence="1">
    <location>
        <begin position="42"/>
        <end position="69"/>
    </location>
</feature>